<evidence type="ECO:0000313" key="3">
    <source>
        <dbReference type="Proteomes" id="UP000636479"/>
    </source>
</evidence>
<dbReference type="InterPro" id="IPR001245">
    <property type="entry name" value="Ser-Thr/Tyr_kinase_cat_dom"/>
</dbReference>
<dbReference type="AlphaFoldDB" id="A0A8H6SQ87"/>
<accession>A0A8H6SQ87</accession>
<feature type="domain" description="Protein kinase" evidence="1">
    <location>
        <begin position="1"/>
        <end position="240"/>
    </location>
</feature>
<keyword evidence="2" id="KW-0418">Kinase</keyword>
<dbReference type="PROSITE" id="PS00108">
    <property type="entry name" value="PROTEIN_KINASE_ST"/>
    <property type="match status" value="1"/>
</dbReference>
<keyword evidence="3" id="KW-1185">Reference proteome</keyword>
<protein>
    <submittedName>
        <fullName evidence="2">Protein kinase domain-containing protein</fullName>
    </submittedName>
</protein>
<gene>
    <name evidence="2" type="ORF">MIND_00612100</name>
</gene>
<dbReference type="OrthoDB" id="26722at2759"/>
<dbReference type="GO" id="GO:0004674">
    <property type="term" value="F:protein serine/threonine kinase activity"/>
    <property type="evidence" value="ECO:0007669"/>
    <property type="project" value="TreeGrafter"/>
</dbReference>
<dbReference type="PROSITE" id="PS50011">
    <property type="entry name" value="PROTEIN_KINASE_DOM"/>
    <property type="match status" value="1"/>
</dbReference>
<evidence type="ECO:0000313" key="2">
    <source>
        <dbReference type="EMBL" id="KAF7303823.1"/>
    </source>
</evidence>
<proteinExistence type="predicted"/>
<evidence type="ECO:0000259" key="1">
    <source>
        <dbReference type="PROSITE" id="PS50011"/>
    </source>
</evidence>
<dbReference type="EMBL" id="JACAZF010000005">
    <property type="protein sequence ID" value="KAF7303823.1"/>
    <property type="molecule type" value="Genomic_DNA"/>
</dbReference>
<dbReference type="InterPro" id="IPR051681">
    <property type="entry name" value="Ser/Thr_Kinases-Pseudokinases"/>
</dbReference>
<dbReference type="Proteomes" id="UP000636479">
    <property type="component" value="Unassembled WGS sequence"/>
</dbReference>
<dbReference type="Gene3D" id="1.10.510.10">
    <property type="entry name" value="Transferase(Phosphotransferase) domain 1"/>
    <property type="match status" value="1"/>
</dbReference>
<reference evidence="2" key="1">
    <citation type="submission" date="2020-05" db="EMBL/GenBank/DDBJ databases">
        <title>Mycena genomes resolve the evolution of fungal bioluminescence.</title>
        <authorList>
            <person name="Tsai I.J."/>
        </authorList>
    </citation>
    <scope>NUCLEOTIDE SEQUENCE</scope>
    <source>
        <strain evidence="2">171206Taipei</strain>
    </source>
</reference>
<dbReference type="InterPro" id="IPR000719">
    <property type="entry name" value="Prot_kinase_dom"/>
</dbReference>
<dbReference type="SUPFAM" id="SSF56112">
    <property type="entry name" value="Protein kinase-like (PK-like)"/>
    <property type="match status" value="1"/>
</dbReference>
<dbReference type="GO" id="GO:0005524">
    <property type="term" value="F:ATP binding"/>
    <property type="evidence" value="ECO:0007669"/>
    <property type="project" value="InterPro"/>
</dbReference>
<sequence length="318" mass="36292">MRVFTDSDIAATLREFGREALIWRQLWHPNLLPFFGIYYLDKRLCLVSPWMEAGNILAYLQTSQRPVIETERLSLMFDVAQGLRYLHGNNVVHGDLKAANILVTPSGRACIADFGLASIVDTITVRFKQSTTTVNGGTVRYQSPELIHGERRNFASDVYAYACTCYEILVEKVPFYEVINEAAVIFKVLSGIRPSCPPQCAQSLALRELWQIFKQCWEESTANRPLVGEIVQRLQGDPIFAQTTRVQMADWDETFTSKFRHHIQPKHASMTLEHFIPSSSDEPGIPNRLKPTEEISGIIVKRKYETEDRAQEKRIKVV</sequence>
<name>A0A8H6SQ87_9AGAR</name>
<dbReference type="InterPro" id="IPR011009">
    <property type="entry name" value="Kinase-like_dom_sf"/>
</dbReference>
<dbReference type="SMART" id="SM00220">
    <property type="entry name" value="S_TKc"/>
    <property type="match status" value="1"/>
</dbReference>
<keyword evidence="2" id="KW-0808">Transferase</keyword>
<dbReference type="RefSeq" id="XP_037220795.1">
    <property type="nucleotide sequence ID" value="XM_037362874.1"/>
</dbReference>
<dbReference type="PANTHER" id="PTHR44329">
    <property type="entry name" value="SERINE/THREONINE-PROTEIN KINASE TNNI3K-RELATED"/>
    <property type="match status" value="1"/>
</dbReference>
<dbReference type="InterPro" id="IPR008271">
    <property type="entry name" value="Ser/Thr_kinase_AS"/>
</dbReference>
<comment type="caution">
    <text evidence="2">The sequence shown here is derived from an EMBL/GenBank/DDBJ whole genome shotgun (WGS) entry which is preliminary data.</text>
</comment>
<dbReference type="Pfam" id="PF07714">
    <property type="entry name" value="PK_Tyr_Ser-Thr"/>
    <property type="match status" value="1"/>
</dbReference>
<organism evidence="2 3">
    <name type="scientific">Mycena indigotica</name>
    <dbReference type="NCBI Taxonomy" id="2126181"/>
    <lineage>
        <taxon>Eukaryota</taxon>
        <taxon>Fungi</taxon>
        <taxon>Dikarya</taxon>
        <taxon>Basidiomycota</taxon>
        <taxon>Agaricomycotina</taxon>
        <taxon>Agaricomycetes</taxon>
        <taxon>Agaricomycetidae</taxon>
        <taxon>Agaricales</taxon>
        <taxon>Marasmiineae</taxon>
        <taxon>Mycenaceae</taxon>
        <taxon>Mycena</taxon>
    </lineage>
</organism>
<dbReference type="GeneID" id="59345390"/>